<organism evidence="2 3">
    <name type="scientific">Myripristis murdjan</name>
    <name type="common">pinecone soldierfish</name>
    <dbReference type="NCBI Taxonomy" id="586833"/>
    <lineage>
        <taxon>Eukaryota</taxon>
        <taxon>Metazoa</taxon>
        <taxon>Chordata</taxon>
        <taxon>Craniata</taxon>
        <taxon>Vertebrata</taxon>
        <taxon>Euteleostomi</taxon>
        <taxon>Actinopterygii</taxon>
        <taxon>Neopterygii</taxon>
        <taxon>Teleostei</taxon>
        <taxon>Neoteleostei</taxon>
        <taxon>Acanthomorphata</taxon>
        <taxon>Holocentriformes</taxon>
        <taxon>Holocentridae</taxon>
        <taxon>Myripristis</taxon>
    </lineage>
</organism>
<evidence type="ECO:0008006" key="4">
    <source>
        <dbReference type="Google" id="ProtNLM"/>
    </source>
</evidence>
<dbReference type="InParanoid" id="A0A668A8V6"/>
<dbReference type="Ensembl" id="ENSMMDT00005048547.1">
    <property type="protein sequence ID" value="ENSMMDP00005047603.1"/>
    <property type="gene ID" value="ENSMMDG00005021688.1"/>
</dbReference>
<proteinExistence type="predicted"/>
<dbReference type="GO" id="GO:0008009">
    <property type="term" value="F:chemokine activity"/>
    <property type="evidence" value="ECO:0007669"/>
    <property type="project" value="InterPro"/>
</dbReference>
<keyword evidence="1" id="KW-0732">Signal</keyword>
<name>A0A668A8V6_9TELE</name>
<gene>
    <name evidence="2" type="primary">LOC115375072</name>
</gene>
<evidence type="ECO:0000313" key="2">
    <source>
        <dbReference type="Ensembl" id="ENSMMDP00005047603.1"/>
    </source>
</evidence>
<dbReference type="Proteomes" id="UP000472263">
    <property type="component" value="Chromosome 17"/>
</dbReference>
<sequence>MTSLTFLSLLLLTTVVSTISAQGGLSDCCHEIKNTTVHRDLLKTLHLLGKRICADPKRLWTLTSKAYLDGKNYYRRQAKP</sequence>
<accession>A0A668A8V6</accession>
<dbReference type="GO" id="GO:0006955">
    <property type="term" value="P:immune response"/>
    <property type="evidence" value="ECO:0007669"/>
    <property type="project" value="InterPro"/>
</dbReference>
<dbReference type="SUPFAM" id="SSF54117">
    <property type="entry name" value="Interleukin 8-like chemokines"/>
    <property type="match status" value="1"/>
</dbReference>
<evidence type="ECO:0000313" key="3">
    <source>
        <dbReference type="Proteomes" id="UP000472263"/>
    </source>
</evidence>
<keyword evidence="3" id="KW-1185">Reference proteome</keyword>
<feature type="chain" id="PRO_5025418041" description="Chemokine interleukin-8-like domain-containing protein" evidence="1">
    <location>
        <begin position="22"/>
        <end position="80"/>
    </location>
</feature>
<reference evidence="2" key="3">
    <citation type="submission" date="2025-09" db="UniProtKB">
        <authorList>
            <consortium name="Ensembl"/>
        </authorList>
    </citation>
    <scope>IDENTIFICATION</scope>
</reference>
<dbReference type="GO" id="GO:0005576">
    <property type="term" value="C:extracellular region"/>
    <property type="evidence" value="ECO:0007669"/>
    <property type="project" value="InterPro"/>
</dbReference>
<dbReference type="AlphaFoldDB" id="A0A668A8V6"/>
<evidence type="ECO:0000256" key="1">
    <source>
        <dbReference type="SAM" id="SignalP"/>
    </source>
</evidence>
<feature type="signal peptide" evidence="1">
    <location>
        <begin position="1"/>
        <end position="21"/>
    </location>
</feature>
<reference evidence="2" key="1">
    <citation type="submission" date="2019-06" db="EMBL/GenBank/DDBJ databases">
        <authorList>
            <consortium name="Wellcome Sanger Institute Data Sharing"/>
        </authorList>
    </citation>
    <scope>NUCLEOTIDE SEQUENCE [LARGE SCALE GENOMIC DNA]</scope>
</reference>
<reference evidence="2" key="2">
    <citation type="submission" date="2025-08" db="UniProtKB">
        <authorList>
            <consortium name="Ensembl"/>
        </authorList>
    </citation>
    <scope>IDENTIFICATION</scope>
</reference>
<protein>
    <recommendedName>
        <fullName evidence="4">Chemokine interleukin-8-like domain-containing protein</fullName>
    </recommendedName>
</protein>
<dbReference type="InterPro" id="IPR036048">
    <property type="entry name" value="Interleukin_8-like_sf"/>
</dbReference>
<dbReference type="GeneTree" id="ENSGT00990000203766"/>